<evidence type="ECO:0000256" key="1">
    <source>
        <dbReference type="SAM" id="MobiDB-lite"/>
    </source>
</evidence>
<feature type="compositionally biased region" description="Polar residues" evidence="1">
    <location>
        <begin position="119"/>
        <end position="128"/>
    </location>
</feature>
<dbReference type="AlphaFoldDB" id="A0A1S3JMB9"/>
<dbReference type="Proteomes" id="UP000085678">
    <property type="component" value="Unplaced"/>
</dbReference>
<proteinExistence type="predicted"/>
<keyword evidence="2" id="KW-1185">Reference proteome</keyword>
<evidence type="ECO:0000313" key="3">
    <source>
        <dbReference type="RefSeq" id="XP_013411533.1"/>
    </source>
</evidence>
<dbReference type="GeneID" id="106174497"/>
<name>A0A1S3JMB9_LINAN</name>
<feature type="compositionally biased region" description="Pro residues" evidence="1">
    <location>
        <begin position="42"/>
        <end position="51"/>
    </location>
</feature>
<feature type="compositionally biased region" description="Polar residues" evidence="1">
    <location>
        <begin position="72"/>
        <end position="87"/>
    </location>
</feature>
<protein>
    <submittedName>
        <fullName evidence="3">Extensin-like</fullName>
    </submittedName>
</protein>
<reference evidence="3" key="1">
    <citation type="submission" date="2025-08" db="UniProtKB">
        <authorList>
            <consortium name="RefSeq"/>
        </authorList>
    </citation>
    <scope>IDENTIFICATION</scope>
    <source>
        <tissue evidence="3">Gonads</tissue>
    </source>
</reference>
<feature type="compositionally biased region" description="Low complexity" evidence="1">
    <location>
        <begin position="88"/>
        <end position="109"/>
    </location>
</feature>
<evidence type="ECO:0000313" key="2">
    <source>
        <dbReference type="Proteomes" id="UP000085678"/>
    </source>
</evidence>
<organism evidence="2 3">
    <name type="scientific">Lingula anatina</name>
    <name type="common">Brachiopod</name>
    <name type="synonym">Lingula unguis</name>
    <dbReference type="NCBI Taxonomy" id="7574"/>
    <lineage>
        <taxon>Eukaryota</taxon>
        <taxon>Metazoa</taxon>
        <taxon>Spiralia</taxon>
        <taxon>Lophotrochozoa</taxon>
        <taxon>Brachiopoda</taxon>
        <taxon>Linguliformea</taxon>
        <taxon>Lingulata</taxon>
        <taxon>Lingulida</taxon>
        <taxon>Linguloidea</taxon>
        <taxon>Lingulidae</taxon>
        <taxon>Lingula</taxon>
    </lineage>
</organism>
<feature type="region of interest" description="Disordered" evidence="1">
    <location>
        <begin position="1"/>
        <end position="142"/>
    </location>
</feature>
<dbReference type="InParanoid" id="A0A1S3JMB9"/>
<dbReference type="KEGG" id="lak:106174497"/>
<gene>
    <name evidence="3" type="primary">LOC106174497</name>
</gene>
<accession>A0A1S3JMB9</accession>
<sequence>MQCTSVVQHKPYPKANRKKQLQEQAAKYPRYTAPGDQVNPPTTKPKPPPLKAKPTLPQSEYHPLPFVVENLPSYSRPNFPTPSSHMQSPTSTNSYSSSSGKWKNLSTSPKTPPSVPSELSDNGMSIRSNPLAFSLEDDPPVA</sequence>
<dbReference type="RefSeq" id="XP_013411533.1">
    <property type="nucleotide sequence ID" value="XM_013556079.1"/>
</dbReference>